<dbReference type="Pfam" id="PF00404">
    <property type="entry name" value="Dockerin_1"/>
    <property type="match status" value="1"/>
</dbReference>
<dbReference type="Gene3D" id="1.10.1330.10">
    <property type="entry name" value="Dockerin domain"/>
    <property type="match status" value="1"/>
</dbReference>
<dbReference type="InterPro" id="IPR013783">
    <property type="entry name" value="Ig-like_fold"/>
</dbReference>
<dbReference type="GO" id="GO:0004553">
    <property type="term" value="F:hydrolase activity, hydrolyzing O-glycosyl compounds"/>
    <property type="evidence" value="ECO:0007669"/>
    <property type="project" value="InterPro"/>
</dbReference>
<dbReference type="InterPro" id="IPR002105">
    <property type="entry name" value="Dockerin_1_rpt"/>
</dbReference>
<dbReference type="SUPFAM" id="SSF55486">
    <property type="entry name" value="Metalloproteases ('zincins'), catalytic domain"/>
    <property type="match status" value="1"/>
</dbReference>
<gene>
    <name evidence="2" type="ORF">SAMN02982985_05530</name>
</gene>
<dbReference type="InterPro" id="IPR024079">
    <property type="entry name" value="MetalloPept_cat_dom_sf"/>
</dbReference>
<dbReference type="AlphaFoldDB" id="A0A1I4U7Y1"/>
<proteinExistence type="predicted"/>
<evidence type="ECO:0000259" key="1">
    <source>
        <dbReference type="PROSITE" id="PS51766"/>
    </source>
</evidence>
<dbReference type="RefSeq" id="WP_245774487.1">
    <property type="nucleotide sequence ID" value="NZ_FOTW01000038.1"/>
</dbReference>
<evidence type="ECO:0000313" key="2">
    <source>
        <dbReference type="EMBL" id="SFM85072.1"/>
    </source>
</evidence>
<dbReference type="STRING" id="758825.SAMN02982985_05530"/>
<sequence length="1014" mass="103030">MRLRTSANPSTIASPTRAGDLLRRSGAGGMLTLCVALAWGFASPAAVAAQGKVSPVQAQASGAFWQDVADAPARRGAAKAAKAAVGNVNAVNPRSFHGATLDRAGLAALAAGAPLERSAAAAVTQLTIALPHPDGGYQRFAIVESPVMEAGLAAKHPEIKTFAGKGIDDPSASLRMDLSPLGLHASIRSPQGAWYVDPYIHLDDSLHASYHARDLPNPHGALREGLINEPQVVLARSFYHAGDALEVRAIGFAPGASVSINVHNPDSDAGPRQSVVALADQNGIVSVTLQADPSRNSGAYEVTASDGSNSSSASYHVVPDEAATNAASGTQLRTYRLALLTDPSYASYFGGAANVTAAKVSLINRVTQVYEDETSIRLMLINNNDALNLDTAAQMTGSNGPCGGAACFTASQATGCSSATLSRNRVVVGLLAGASNYDIGHIALGLNGGGIASLGVVGAGSKAQGCTGVPTPVGDYYAVDYVAHEMGHQFAGNHTFNGVTGSCSGGNRNPATSVEPGSGSSIMAYAGICGGDNLQPHSDAYWSQRSFDEIVAYTSSAESNINEVQMAALTGFANNGQQFQLRYNGADSAPIVRGTNFTTSGIKAAIQGIAGWPVGATVTVSTLGDNAFTITFGGALAANNVATLQLVNCSAGCSGYVGEITAGGQTSRRGAASASGNAAPLVSAPAGYTIPVRTPFALSGSASDADGDALSYMWEQNDAGAGSGTGLLSNNKLNGPLFRQFGVRAVVSEDDAIQYGSPGQNHASTNPTRVFPDLAQILANNTNAETGACPTPAATPTPAHIECYSEFLPTASYVGTAAGNANPAALNFRLTARDGRGGVNSAATTLVLAPNAGPFLVTWPNSAVVLDAGSTQTVTWSVANTNVAPVGTTDVKISLSTDGGASFPHVLAASTPNNGSKAVTLPLLASDKARIKVEAVGNVFFDLSNADFSIRLAGDLNADGAVNCADLAIVKAAMGKRSGQPGYDARADLNHDGVVDIRDLSAVAQKVAGAKSCN</sequence>
<reference evidence="2 3" key="1">
    <citation type="submission" date="2016-10" db="EMBL/GenBank/DDBJ databases">
        <authorList>
            <person name="de Groot N.N."/>
        </authorList>
    </citation>
    <scope>NUCLEOTIDE SEQUENCE [LARGE SCALE GENOMIC DNA]</scope>
    <source>
        <strain evidence="2 3">ATCC 43154</strain>
    </source>
</reference>
<keyword evidence="3" id="KW-1185">Reference proteome</keyword>
<dbReference type="SUPFAM" id="SSF63446">
    <property type="entry name" value="Type I dockerin domain"/>
    <property type="match status" value="1"/>
</dbReference>
<dbReference type="GO" id="GO:0008237">
    <property type="term" value="F:metallopeptidase activity"/>
    <property type="evidence" value="ECO:0007669"/>
    <property type="project" value="InterPro"/>
</dbReference>
<feature type="domain" description="Dockerin" evidence="1">
    <location>
        <begin position="949"/>
        <end position="1014"/>
    </location>
</feature>
<protein>
    <submittedName>
        <fullName evidence="2">Metallo-peptidase family M12B Reprolysin-like</fullName>
    </submittedName>
</protein>
<dbReference type="Gene3D" id="3.40.390.10">
    <property type="entry name" value="Collagenase (Catalytic Domain)"/>
    <property type="match status" value="1"/>
</dbReference>
<name>A0A1I4U7Y1_9BURK</name>
<organism evidence="2 3">
    <name type="scientific">Rugamonas rubra</name>
    <dbReference type="NCBI Taxonomy" id="758825"/>
    <lineage>
        <taxon>Bacteria</taxon>
        <taxon>Pseudomonadati</taxon>
        <taxon>Pseudomonadota</taxon>
        <taxon>Betaproteobacteria</taxon>
        <taxon>Burkholderiales</taxon>
        <taxon>Oxalobacteraceae</taxon>
        <taxon>Telluria group</taxon>
        <taxon>Rugamonas</taxon>
    </lineage>
</organism>
<accession>A0A1I4U7Y1</accession>
<dbReference type="PROSITE" id="PS51766">
    <property type="entry name" value="DOCKERIN"/>
    <property type="match status" value="1"/>
</dbReference>
<dbReference type="GO" id="GO:0000272">
    <property type="term" value="P:polysaccharide catabolic process"/>
    <property type="evidence" value="ECO:0007669"/>
    <property type="project" value="InterPro"/>
</dbReference>
<dbReference type="EMBL" id="FOTW01000038">
    <property type="protein sequence ID" value="SFM85072.1"/>
    <property type="molecule type" value="Genomic_DNA"/>
</dbReference>
<evidence type="ECO:0000313" key="3">
    <source>
        <dbReference type="Proteomes" id="UP000199470"/>
    </source>
</evidence>
<dbReference type="InterPro" id="IPR018247">
    <property type="entry name" value="EF_Hand_1_Ca_BS"/>
</dbReference>
<dbReference type="InterPro" id="IPR036439">
    <property type="entry name" value="Dockerin_dom_sf"/>
</dbReference>
<dbReference type="CDD" id="cd14254">
    <property type="entry name" value="Dockerin_II"/>
    <property type="match status" value="1"/>
</dbReference>
<dbReference type="PROSITE" id="PS00018">
    <property type="entry name" value="EF_HAND_1"/>
    <property type="match status" value="1"/>
</dbReference>
<dbReference type="Pfam" id="PF13574">
    <property type="entry name" value="Reprolysin_2"/>
    <property type="match status" value="1"/>
</dbReference>
<dbReference type="Proteomes" id="UP000199470">
    <property type="component" value="Unassembled WGS sequence"/>
</dbReference>
<dbReference type="InterPro" id="IPR016134">
    <property type="entry name" value="Dockerin_dom"/>
</dbReference>
<dbReference type="Gene3D" id="2.60.40.10">
    <property type="entry name" value="Immunoglobulins"/>
    <property type="match status" value="1"/>
</dbReference>